<evidence type="ECO:0000313" key="2">
    <source>
        <dbReference type="Proteomes" id="UP000366065"/>
    </source>
</evidence>
<protein>
    <recommendedName>
        <fullName evidence="3">Ethyl tert-butyl ether degradation protein EthD</fullName>
    </recommendedName>
</protein>
<gene>
    <name evidence="1" type="ORF">PCA20602_04938</name>
</gene>
<dbReference type="Gene3D" id="3.30.70.100">
    <property type="match status" value="1"/>
</dbReference>
<organism evidence="1 2">
    <name type="scientific">Pandoraea capi</name>
    <dbReference type="NCBI Taxonomy" id="2508286"/>
    <lineage>
        <taxon>Bacteria</taxon>
        <taxon>Pseudomonadati</taxon>
        <taxon>Pseudomonadota</taxon>
        <taxon>Betaproteobacteria</taxon>
        <taxon>Burkholderiales</taxon>
        <taxon>Burkholderiaceae</taxon>
        <taxon>Pandoraea</taxon>
    </lineage>
</organism>
<dbReference type="Proteomes" id="UP000366065">
    <property type="component" value="Unassembled WGS sequence"/>
</dbReference>
<accession>A0ABY6WDY3</accession>
<evidence type="ECO:0008006" key="3">
    <source>
        <dbReference type="Google" id="ProtNLM"/>
    </source>
</evidence>
<dbReference type="SUPFAM" id="SSF54909">
    <property type="entry name" value="Dimeric alpha+beta barrel"/>
    <property type="match status" value="1"/>
</dbReference>
<keyword evidence="2" id="KW-1185">Reference proteome</keyword>
<name>A0ABY6WDY3_9BURK</name>
<dbReference type="EMBL" id="CABPRV010000017">
    <property type="protein sequence ID" value="VVE54419.1"/>
    <property type="molecule type" value="Genomic_DNA"/>
</dbReference>
<comment type="caution">
    <text evidence="1">The sequence shown here is derived from an EMBL/GenBank/DDBJ whole genome shotgun (WGS) entry which is preliminary data.</text>
</comment>
<reference evidence="1 2" key="1">
    <citation type="submission" date="2019-08" db="EMBL/GenBank/DDBJ databases">
        <authorList>
            <person name="Peeters C."/>
        </authorList>
    </citation>
    <scope>NUCLEOTIDE SEQUENCE [LARGE SCALE GENOMIC DNA]</scope>
    <source>
        <strain evidence="1 2">LMG 20602</strain>
    </source>
</reference>
<proteinExistence type="predicted"/>
<dbReference type="RefSeq" id="WP_069340190.1">
    <property type="nucleotide sequence ID" value="NZ_CABPRV010000017.1"/>
</dbReference>
<sequence>MLIRYAFFRGQIKAGREADFARHVQDKLVPLWTRFPGAKEVRILRQRHTDATDLNLPLGIAIRFDTQEDIDAALASPARLESQAESRKLMEMFDGTVFHTVFDAQEFVGPSD</sequence>
<evidence type="ECO:0000313" key="1">
    <source>
        <dbReference type="EMBL" id="VVE54419.1"/>
    </source>
</evidence>
<dbReference type="InterPro" id="IPR011008">
    <property type="entry name" value="Dimeric_a/b-barrel"/>
</dbReference>